<evidence type="ECO:0000313" key="3">
    <source>
        <dbReference type="Proteomes" id="UP001501759"/>
    </source>
</evidence>
<feature type="chain" id="PRO_5045362444" evidence="1">
    <location>
        <begin position="32"/>
        <end position="121"/>
    </location>
</feature>
<gene>
    <name evidence="2" type="ORF">GCM10023335_81730</name>
</gene>
<evidence type="ECO:0000256" key="1">
    <source>
        <dbReference type="SAM" id="SignalP"/>
    </source>
</evidence>
<proteinExistence type="predicted"/>
<name>A0ABP9JNU3_9ACTN</name>
<keyword evidence="1" id="KW-0732">Signal</keyword>
<organism evidence="2 3">
    <name type="scientific">Streptomyces siamensis</name>
    <dbReference type="NCBI Taxonomy" id="1274986"/>
    <lineage>
        <taxon>Bacteria</taxon>
        <taxon>Bacillati</taxon>
        <taxon>Actinomycetota</taxon>
        <taxon>Actinomycetes</taxon>
        <taxon>Kitasatosporales</taxon>
        <taxon>Streptomycetaceae</taxon>
        <taxon>Streptomyces</taxon>
    </lineage>
</organism>
<dbReference type="EMBL" id="BAABKB010000045">
    <property type="protein sequence ID" value="GAA5035686.1"/>
    <property type="molecule type" value="Genomic_DNA"/>
</dbReference>
<comment type="caution">
    <text evidence="2">The sequence shown here is derived from an EMBL/GenBank/DDBJ whole genome shotgun (WGS) entry which is preliminary data.</text>
</comment>
<protein>
    <submittedName>
        <fullName evidence="2">Uncharacterized protein</fullName>
    </submittedName>
</protein>
<accession>A0ABP9JNU3</accession>
<feature type="signal peptide" evidence="1">
    <location>
        <begin position="1"/>
        <end position="31"/>
    </location>
</feature>
<evidence type="ECO:0000313" key="2">
    <source>
        <dbReference type="EMBL" id="GAA5035686.1"/>
    </source>
</evidence>
<sequence length="121" mass="13350">MTFKMRAASLLSAGALLGMCLVSVSATSASAQPWHCYVPANNNSSGVMRLEKTLAFKNGPYSECDDGKFGLKGNKFYIWCFIENSHGNAWYFGREDGTEDKGWVYSGNLTYLSGSLRECYT</sequence>
<dbReference type="Proteomes" id="UP001501759">
    <property type="component" value="Unassembled WGS sequence"/>
</dbReference>
<keyword evidence="3" id="KW-1185">Reference proteome</keyword>
<reference evidence="3" key="1">
    <citation type="journal article" date="2019" name="Int. J. Syst. Evol. Microbiol.">
        <title>The Global Catalogue of Microorganisms (GCM) 10K type strain sequencing project: providing services to taxonomists for standard genome sequencing and annotation.</title>
        <authorList>
            <consortium name="The Broad Institute Genomics Platform"/>
            <consortium name="The Broad Institute Genome Sequencing Center for Infectious Disease"/>
            <person name="Wu L."/>
            <person name="Ma J."/>
        </authorList>
    </citation>
    <scope>NUCLEOTIDE SEQUENCE [LARGE SCALE GENOMIC DNA]</scope>
    <source>
        <strain evidence="3">JCM 18409</strain>
    </source>
</reference>